<keyword evidence="4" id="KW-1185">Reference proteome</keyword>
<name>A0ABR0B904_9CRUS</name>
<dbReference type="SUPFAM" id="SSF52317">
    <property type="entry name" value="Class I glutamine amidotransferase-like"/>
    <property type="match status" value="1"/>
</dbReference>
<dbReference type="PANTHER" id="PTHR23416">
    <property type="entry name" value="SIALIC ACID SYNTHASE-RELATED"/>
    <property type="match status" value="1"/>
</dbReference>
<comment type="caution">
    <text evidence="3">The sequence shown here is derived from an EMBL/GenBank/DDBJ whole genome shotgun (WGS) entry which is preliminary data.</text>
</comment>
<dbReference type="Gene3D" id="2.160.10.10">
    <property type="entry name" value="Hexapeptide repeat proteins"/>
    <property type="match status" value="1"/>
</dbReference>
<dbReference type="Pfam" id="PF00117">
    <property type="entry name" value="GATase"/>
    <property type="match status" value="1"/>
</dbReference>
<organism evidence="3 4">
    <name type="scientific">Daphnia magna</name>
    <dbReference type="NCBI Taxonomy" id="35525"/>
    <lineage>
        <taxon>Eukaryota</taxon>
        <taxon>Metazoa</taxon>
        <taxon>Ecdysozoa</taxon>
        <taxon>Arthropoda</taxon>
        <taxon>Crustacea</taxon>
        <taxon>Branchiopoda</taxon>
        <taxon>Diplostraca</taxon>
        <taxon>Cladocera</taxon>
        <taxon>Anomopoda</taxon>
        <taxon>Daphniidae</taxon>
        <taxon>Daphnia</taxon>
    </lineage>
</organism>
<dbReference type="InterPro" id="IPR017926">
    <property type="entry name" value="GATASE"/>
</dbReference>
<dbReference type="CDD" id="cd04647">
    <property type="entry name" value="LbH_MAT_like"/>
    <property type="match status" value="1"/>
</dbReference>
<dbReference type="PANTHER" id="PTHR23416:SF78">
    <property type="entry name" value="LIPOPOLYSACCHARIDE BIOSYNTHESIS O-ACETYL TRANSFERASE WBBJ-RELATED"/>
    <property type="match status" value="1"/>
</dbReference>
<evidence type="ECO:0000259" key="2">
    <source>
        <dbReference type="Pfam" id="PF00117"/>
    </source>
</evidence>
<evidence type="ECO:0000313" key="4">
    <source>
        <dbReference type="Proteomes" id="UP001234178"/>
    </source>
</evidence>
<dbReference type="InterPro" id="IPR051159">
    <property type="entry name" value="Hexapeptide_acetyltransf"/>
</dbReference>
<feature type="domain" description="Glutamine amidotransferase" evidence="2">
    <location>
        <begin position="225"/>
        <end position="278"/>
    </location>
</feature>
<dbReference type="InterPro" id="IPR011004">
    <property type="entry name" value="Trimer_LpxA-like_sf"/>
</dbReference>
<evidence type="ECO:0000313" key="3">
    <source>
        <dbReference type="EMBL" id="KAK4045064.1"/>
    </source>
</evidence>
<dbReference type="Proteomes" id="UP001234178">
    <property type="component" value="Unassembled WGS sequence"/>
</dbReference>
<dbReference type="SUPFAM" id="SSF51161">
    <property type="entry name" value="Trimeric LpxA-like enzymes"/>
    <property type="match status" value="1"/>
</dbReference>
<protein>
    <recommendedName>
        <fullName evidence="2">Glutamine amidotransferase domain-containing protein</fullName>
    </recommendedName>
</protein>
<dbReference type="EMBL" id="JAOYFB010000041">
    <property type="protein sequence ID" value="KAK4045064.1"/>
    <property type="molecule type" value="Genomic_DNA"/>
</dbReference>
<reference evidence="3 4" key="1">
    <citation type="journal article" date="2023" name="Nucleic Acids Res.">
        <title>The hologenome of Daphnia magna reveals possible DNA methylation and microbiome-mediated evolution of the host genome.</title>
        <authorList>
            <person name="Chaturvedi A."/>
            <person name="Li X."/>
            <person name="Dhandapani V."/>
            <person name="Marshall H."/>
            <person name="Kissane S."/>
            <person name="Cuenca-Cambronero M."/>
            <person name="Asole G."/>
            <person name="Calvet F."/>
            <person name="Ruiz-Romero M."/>
            <person name="Marangio P."/>
            <person name="Guigo R."/>
            <person name="Rago D."/>
            <person name="Mirbahai L."/>
            <person name="Eastwood N."/>
            <person name="Colbourne J.K."/>
            <person name="Zhou J."/>
            <person name="Mallon E."/>
            <person name="Orsini L."/>
        </authorList>
    </citation>
    <scope>NUCLEOTIDE SEQUENCE [LARGE SCALE GENOMIC DNA]</scope>
    <source>
        <strain evidence="3">LRV0_1</strain>
    </source>
</reference>
<dbReference type="InterPro" id="IPR001451">
    <property type="entry name" value="Hexapep"/>
</dbReference>
<gene>
    <name evidence="3" type="ORF">OUZ56_032472</name>
</gene>
<dbReference type="Pfam" id="PF14602">
    <property type="entry name" value="Hexapep_2"/>
    <property type="match status" value="1"/>
</dbReference>
<sequence>MSSAPKDPSLRNRSHGSGFFSLDQFKEIGPDPVLEAGVLVFHPETISLGRNVYVGHQTILKGYYKNEMKIGDFVWIGQCCFFHSAGGITIEEEVGIGPHVKILTSVHEEPPRSIPIPRSPLQFAPVHIEAGADIGVNATILPGVRIGRGAMVGAGAVVNKDVPLTRWWRASLLVCSASVPNNERFAALTARRPSWRLCSLEKACLSSSTTVSGIFNRFREPAKIAEADRIILPGVGAWDSGLRQIEERGLREALDRHAKVEKKPTLGICLGMQLLFDASDEGDRAGLGWIPGRVVKFPAILA</sequence>
<proteinExistence type="predicted"/>
<dbReference type="PROSITE" id="PS00101">
    <property type="entry name" value="HEXAPEP_TRANSFERASES"/>
    <property type="match status" value="1"/>
</dbReference>
<dbReference type="Gene3D" id="3.40.50.880">
    <property type="match status" value="1"/>
</dbReference>
<evidence type="ECO:0000256" key="1">
    <source>
        <dbReference type="ARBA" id="ARBA00022679"/>
    </source>
</evidence>
<dbReference type="PROSITE" id="PS51273">
    <property type="entry name" value="GATASE_TYPE_1"/>
    <property type="match status" value="1"/>
</dbReference>
<keyword evidence="1" id="KW-0808">Transferase</keyword>
<dbReference type="InterPro" id="IPR029062">
    <property type="entry name" value="Class_I_gatase-like"/>
</dbReference>
<dbReference type="InterPro" id="IPR018357">
    <property type="entry name" value="Hexapep_transf_CS"/>
</dbReference>
<accession>A0ABR0B904</accession>